<dbReference type="InterPro" id="IPR029044">
    <property type="entry name" value="Nucleotide-diphossugar_trans"/>
</dbReference>
<evidence type="ECO:0000256" key="1">
    <source>
        <dbReference type="ARBA" id="ARBA00006739"/>
    </source>
</evidence>
<organism evidence="3 4">
    <name type="scientific">Paractinoplanes pyxinae</name>
    <dbReference type="NCBI Taxonomy" id="2997416"/>
    <lineage>
        <taxon>Bacteria</taxon>
        <taxon>Bacillati</taxon>
        <taxon>Actinomycetota</taxon>
        <taxon>Actinomycetes</taxon>
        <taxon>Micromonosporales</taxon>
        <taxon>Micromonosporaceae</taxon>
        <taxon>Paractinoplanes</taxon>
    </lineage>
</organism>
<evidence type="ECO:0000259" key="2">
    <source>
        <dbReference type="Pfam" id="PF00535"/>
    </source>
</evidence>
<name>A0ABT4BCS3_9ACTN</name>
<accession>A0ABT4BCS3</accession>
<sequence length="284" mass="30870">MNRSAVIIPARDEVRSIAGVIDDVLNTIRPDLVVVVDDRSCDSTADEARRAGALVVSTDSDHTGLGSAMNLGVRTGRRAGCDTFLTIDADGQYRAADLLRLWNFQRVGGFDMVVGDRLADGRPESMRRVRYSANQVFSTVFSAALDLEQRTDSQSGMRVFNSAVADTCAVTNSFTYTQEQLLRARIQGLRTATTPVSFERRVHGRSRLVRSTLDYAYRTVPHLIRVYLEHAGGNAHQARGRLLDQLATLDAPSLTSTAAAASLADHSGWASPGKAAGLPDFSRQ</sequence>
<comment type="caution">
    <text evidence="3">The sequence shown here is derived from an EMBL/GenBank/DDBJ whole genome shotgun (WGS) entry which is preliminary data.</text>
</comment>
<gene>
    <name evidence="3" type="ORF">OWR29_40555</name>
</gene>
<dbReference type="PANTHER" id="PTHR48090:SF7">
    <property type="entry name" value="RFBJ PROTEIN"/>
    <property type="match status" value="1"/>
</dbReference>
<feature type="domain" description="Glycosyltransferase 2-like" evidence="2">
    <location>
        <begin position="6"/>
        <end position="131"/>
    </location>
</feature>
<evidence type="ECO:0000313" key="3">
    <source>
        <dbReference type="EMBL" id="MCY1144324.1"/>
    </source>
</evidence>
<protein>
    <submittedName>
        <fullName evidence="3">Glycosyltransferase family 2 protein</fullName>
    </submittedName>
</protein>
<dbReference type="InterPro" id="IPR001173">
    <property type="entry name" value="Glyco_trans_2-like"/>
</dbReference>
<dbReference type="EMBL" id="JAPNTZ010000019">
    <property type="protein sequence ID" value="MCY1144324.1"/>
    <property type="molecule type" value="Genomic_DNA"/>
</dbReference>
<dbReference type="Gene3D" id="3.90.550.10">
    <property type="entry name" value="Spore Coat Polysaccharide Biosynthesis Protein SpsA, Chain A"/>
    <property type="match status" value="1"/>
</dbReference>
<reference evidence="3" key="1">
    <citation type="submission" date="2022-11" db="EMBL/GenBank/DDBJ databases">
        <authorList>
            <person name="Somphong A."/>
            <person name="Phongsopitanun W."/>
        </authorList>
    </citation>
    <scope>NUCLEOTIDE SEQUENCE</scope>
    <source>
        <strain evidence="3">Pm04-4</strain>
    </source>
</reference>
<evidence type="ECO:0000313" key="4">
    <source>
        <dbReference type="Proteomes" id="UP001151002"/>
    </source>
</evidence>
<dbReference type="CDD" id="cd04179">
    <property type="entry name" value="DPM_DPG-synthase_like"/>
    <property type="match status" value="1"/>
</dbReference>
<dbReference type="SUPFAM" id="SSF53448">
    <property type="entry name" value="Nucleotide-diphospho-sugar transferases"/>
    <property type="match status" value="1"/>
</dbReference>
<dbReference type="InterPro" id="IPR050256">
    <property type="entry name" value="Glycosyltransferase_2"/>
</dbReference>
<proteinExistence type="inferred from homology"/>
<dbReference type="Pfam" id="PF00535">
    <property type="entry name" value="Glycos_transf_2"/>
    <property type="match status" value="1"/>
</dbReference>
<dbReference type="RefSeq" id="WP_267568898.1">
    <property type="nucleotide sequence ID" value="NZ_JAPNTZ010000019.1"/>
</dbReference>
<comment type="similarity">
    <text evidence="1">Belongs to the glycosyltransferase 2 family.</text>
</comment>
<dbReference type="PANTHER" id="PTHR48090">
    <property type="entry name" value="UNDECAPRENYL-PHOSPHATE 4-DEOXY-4-FORMAMIDO-L-ARABINOSE TRANSFERASE-RELATED"/>
    <property type="match status" value="1"/>
</dbReference>
<keyword evidence="4" id="KW-1185">Reference proteome</keyword>
<dbReference type="Proteomes" id="UP001151002">
    <property type="component" value="Unassembled WGS sequence"/>
</dbReference>